<keyword evidence="1" id="KW-0269">Exonuclease</keyword>
<evidence type="ECO:0000256" key="1">
    <source>
        <dbReference type="ARBA" id="ARBA00022839"/>
    </source>
</evidence>
<reference evidence="4" key="1">
    <citation type="journal article" date="2015" name="ISME J.">
        <title>Aquifer environment selects for microbial species cohorts in sediment and groundwater.</title>
        <authorList>
            <person name="Hug L.A."/>
            <person name="Thomas B.C."/>
            <person name="Brown C.T."/>
            <person name="Frischkorn K.R."/>
            <person name="Williams K.H."/>
            <person name="Tringe S.G."/>
            <person name="Banfield J.F."/>
        </authorList>
    </citation>
    <scope>NUCLEOTIDE SEQUENCE</scope>
</reference>
<accession>A0A0H4T4R4</accession>
<dbReference type="GO" id="GO:0003723">
    <property type="term" value="F:RNA binding"/>
    <property type="evidence" value="ECO:0007669"/>
    <property type="project" value="UniProtKB-KW"/>
</dbReference>
<organism evidence="4">
    <name type="scientific">uncultured euryarchaeote Rifle_16ft_4_minimus_23719</name>
    <dbReference type="NCBI Taxonomy" id="1665190"/>
    <lineage>
        <taxon>Archaea</taxon>
        <taxon>Methanobacteriati</taxon>
        <taxon>Methanobacteriota</taxon>
        <taxon>environmental samples</taxon>
    </lineage>
</organism>
<dbReference type="InterPro" id="IPR001279">
    <property type="entry name" value="Metallo-B-lactamas"/>
</dbReference>
<dbReference type="PANTHER" id="PTHR43694">
    <property type="entry name" value="RIBONUCLEASE J"/>
    <property type="match status" value="1"/>
</dbReference>
<dbReference type="InterPro" id="IPR036866">
    <property type="entry name" value="RibonucZ/Hydroxyglut_hydro"/>
</dbReference>
<dbReference type="InterPro" id="IPR042173">
    <property type="entry name" value="RNase_J_2"/>
</dbReference>
<evidence type="ECO:0000259" key="3">
    <source>
        <dbReference type="Pfam" id="PF12706"/>
    </source>
</evidence>
<keyword evidence="4" id="KW-0378">Hydrolase</keyword>
<dbReference type="SUPFAM" id="SSF56281">
    <property type="entry name" value="Metallo-hydrolase/oxidoreductase"/>
    <property type="match status" value="1"/>
</dbReference>
<keyword evidence="2" id="KW-0694">RNA-binding</keyword>
<dbReference type="Gene3D" id="3.40.50.10710">
    <property type="entry name" value="Metallo-hydrolase/oxidoreductase"/>
    <property type="match status" value="1"/>
</dbReference>
<sequence>MGSPFDLGAAYFAEFLGPRDRFGLRDYFALDLIPRIPGLYSHEALDPTDFPWRAAEFTGILITHVHFDHTNHLGWVDGTIPVHLGEGTRTILDSWETTTLSANLGDHPYRTFHTGDTFDLDGVEVEPVHVDHSAPAAYGYLLHTSRGTVAYTGDLRRHGPAGHLTDEFVEAAKAARPIALITEGTRVAPSDPRENLTEADVKARAIDVIRAAKERLALATFPGRDVDRMRTFFEAAKATGRRFVVNAKTAHLLLTMKKDTRIAVPDVEREDDLLVYDRRLDKPPRWESALRDRLKDRVVTADDVRRRPKDFLVQLDFWHLAELVDLRPPEGSPFIHSKSEPFDEDDISLEILENWLRRFGLVRHQIHASGHLSEAEVEAMIREVDPKAVYPVHTEHPERFTRFSRHVVQPTRGEPMPLG</sequence>
<evidence type="ECO:0000313" key="4">
    <source>
        <dbReference type="EMBL" id="AKQ01740.1"/>
    </source>
</evidence>
<dbReference type="PANTHER" id="PTHR43694:SF1">
    <property type="entry name" value="RIBONUCLEASE J"/>
    <property type="match status" value="1"/>
</dbReference>
<protein>
    <submittedName>
        <fullName evidence="4">Hydrolase of the metallo-beta-lactamase superfamily</fullName>
    </submittedName>
</protein>
<dbReference type="GO" id="GO:0004527">
    <property type="term" value="F:exonuclease activity"/>
    <property type="evidence" value="ECO:0007669"/>
    <property type="project" value="UniProtKB-KW"/>
</dbReference>
<dbReference type="Pfam" id="PF12706">
    <property type="entry name" value="Lactamase_B_2"/>
    <property type="match status" value="1"/>
</dbReference>
<name>A0A0H4T4R4_9EURY</name>
<dbReference type="AlphaFoldDB" id="A0A0H4T4R4"/>
<feature type="domain" description="Metallo-beta-lactamase" evidence="3">
    <location>
        <begin position="53"/>
        <end position="193"/>
    </location>
</feature>
<keyword evidence="1" id="KW-0540">Nuclease</keyword>
<dbReference type="EMBL" id="KT006976">
    <property type="protein sequence ID" value="AKQ01740.1"/>
    <property type="molecule type" value="Genomic_DNA"/>
</dbReference>
<dbReference type="Gene3D" id="3.60.15.10">
    <property type="entry name" value="Ribonuclease Z/Hydroxyacylglutathione hydrolase-like"/>
    <property type="match status" value="1"/>
</dbReference>
<evidence type="ECO:0000256" key="2">
    <source>
        <dbReference type="ARBA" id="ARBA00022884"/>
    </source>
</evidence>
<proteinExistence type="predicted"/>